<protein>
    <recommendedName>
        <fullName evidence="5">SH3 domain-containing protein</fullName>
    </recommendedName>
</protein>
<sequence>MARTEVQRCLDWLFQQQQELESASFGRGKLSVLEALAIQHSKVKDIVKSEKLDSKSVNELNGIYDSVKALSDQRKSCLEVINQIASLEDHIQNLSAEIDARSVSLVSTSDVTKNKGGYSQANESFAKTSQGCISSVRQNWRYIFQLAQCSEVHLRNAAAYQEFFQEAEEAEYWMNATLPGIHQSIDRSKISGSRSDVESFLQETTDTLAAYLKWQTKIDYLFDKARQVVPVPLRVKSIPSPRPVIALTNFKTSEIEFIEGETLTLLDNSDKKKWKTETGQIGFVPAVIILITGPSTDAFDIAVRLRLQLLALWTSSVKYLGCYLIALMLLIFRDWTEEEAKLLQAMEDSDKQELLRILLFIEESLSKTWSDYDDFKELQERIARLRKILGAASGKDSGSGNSLSTSLITQVKLLESLLIKYKDFWAFWEAFKCIAEMLKQPKFLLVCDKWDQLKFVTSAHFVKFWDTQLDLEQNKITKSDASLVLQEAANEDLVNSEVTIEEKTEETTTDTVTSTLEEEQHTFIIKGVLDPRDNSTQLTLEQAVSLGIVDETHKLYVNPKTGKAMSMSDAMNEGRVLVEFVSRKKIREEKNSYGLITITITKETKPFTIIGVIDPVTDERLTVSQATAKNILNINNSTFRTESGELITIADAIHSALVLVEYQDGDQKPEVITKANAVHGDQKPEVITKTYAVHGVVDQKKKQKVSFADALRDGLLERDSGEYVNNITGEHVAVHEAILRGFIKARVVSDPSKLDINPENSIVVEKLSSAKTKLLKSVKAIKAFKEDEG</sequence>
<proteinExistence type="predicted"/>
<name>A0A8S3Z1I4_9EUPU</name>
<evidence type="ECO:0000256" key="4">
    <source>
        <dbReference type="PROSITE-ProRule" id="PRU00192"/>
    </source>
</evidence>
<evidence type="ECO:0000313" key="6">
    <source>
        <dbReference type="EMBL" id="CAG5121181.1"/>
    </source>
</evidence>
<dbReference type="SMART" id="SM00250">
    <property type="entry name" value="PLEC"/>
    <property type="match status" value="3"/>
</dbReference>
<dbReference type="Pfam" id="PF17902">
    <property type="entry name" value="SH3_10"/>
    <property type="match status" value="1"/>
</dbReference>
<dbReference type="Gene3D" id="3.90.1290.10">
    <property type="entry name" value="Plakin repeat"/>
    <property type="match status" value="2"/>
</dbReference>
<dbReference type="Proteomes" id="UP000678393">
    <property type="component" value="Unassembled WGS sequence"/>
</dbReference>
<feature type="domain" description="SH3" evidence="5">
    <location>
        <begin position="239"/>
        <end position="294"/>
    </location>
</feature>
<dbReference type="Gene3D" id="1.20.58.60">
    <property type="match status" value="1"/>
</dbReference>
<dbReference type="InterPro" id="IPR041615">
    <property type="entry name" value="Desmoplakin_SH3"/>
</dbReference>
<gene>
    <name evidence="6" type="ORF">CUNI_LOCUS6739</name>
</gene>
<dbReference type="PANTHER" id="PTHR23169">
    <property type="entry name" value="ENVOPLAKIN"/>
    <property type="match status" value="1"/>
</dbReference>
<keyword evidence="2" id="KW-0597">Phosphoprotein</keyword>
<comment type="caution">
    <text evidence="6">The sequence shown here is derived from an EMBL/GenBank/DDBJ whole genome shotgun (WGS) entry which is preliminary data.</text>
</comment>
<dbReference type="EMBL" id="CAJHNH020001034">
    <property type="protein sequence ID" value="CAG5121181.1"/>
    <property type="molecule type" value="Genomic_DNA"/>
</dbReference>
<dbReference type="GO" id="GO:0005856">
    <property type="term" value="C:cytoskeleton"/>
    <property type="evidence" value="ECO:0007669"/>
    <property type="project" value="InterPro"/>
</dbReference>
<organism evidence="6 7">
    <name type="scientific">Candidula unifasciata</name>
    <dbReference type="NCBI Taxonomy" id="100452"/>
    <lineage>
        <taxon>Eukaryota</taxon>
        <taxon>Metazoa</taxon>
        <taxon>Spiralia</taxon>
        <taxon>Lophotrochozoa</taxon>
        <taxon>Mollusca</taxon>
        <taxon>Gastropoda</taxon>
        <taxon>Heterobranchia</taxon>
        <taxon>Euthyneura</taxon>
        <taxon>Panpulmonata</taxon>
        <taxon>Eupulmonata</taxon>
        <taxon>Stylommatophora</taxon>
        <taxon>Helicina</taxon>
        <taxon>Helicoidea</taxon>
        <taxon>Geomitridae</taxon>
        <taxon>Candidula</taxon>
    </lineage>
</organism>
<evidence type="ECO:0000313" key="7">
    <source>
        <dbReference type="Proteomes" id="UP000678393"/>
    </source>
</evidence>
<dbReference type="PROSITE" id="PS50002">
    <property type="entry name" value="SH3"/>
    <property type="match status" value="1"/>
</dbReference>
<dbReference type="InterPro" id="IPR035915">
    <property type="entry name" value="Plakin_repeat_sf"/>
</dbReference>
<dbReference type="SUPFAM" id="SSF46966">
    <property type="entry name" value="Spectrin repeat"/>
    <property type="match status" value="1"/>
</dbReference>
<dbReference type="InterPro" id="IPR036028">
    <property type="entry name" value="SH3-like_dom_sf"/>
</dbReference>
<accession>A0A8S3Z1I4</accession>
<evidence type="ECO:0000256" key="2">
    <source>
        <dbReference type="ARBA" id="ARBA00022553"/>
    </source>
</evidence>
<keyword evidence="3" id="KW-0677">Repeat</keyword>
<dbReference type="OrthoDB" id="18740at2759"/>
<dbReference type="GO" id="GO:0045104">
    <property type="term" value="P:intermediate filament cytoskeleton organization"/>
    <property type="evidence" value="ECO:0007669"/>
    <property type="project" value="InterPro"/>
</dbReference>
<dbReference type="SUPFAM" id="SSF50044">
    <property type="entry name" value="SH3-domain"/>
    <property type="match status" value="1"/>
</dbReference>
<dbReference type="SUPFAM" id="SSF75399">
    <property type="entry name" value="Plakin repeat"/>
    <property type="match status" value="2"/>
</dbReference>
<dbReference type="InterPro" id="IPR001101">
    <property type="entry name" value="Plectin_repeat"/>
</dbReference>
<reference evidence="6" key="1">
    <citation type="submission" date="2021-04" db="EMBL/GenBank/DDBJ databases">
        <authorList>
            <consortium name="Molecular Ecology Group"/>
        </authorList>
    </citation>
    <scope>NUCLEOTIDE SEQUENCE</scope>
</reference>
<evidence type="ECO:0000259" key="5">
    <source>
        <dbReference type="PROSITE" id="PS50002"/>
    </source>
</evidence>
<evidence type="ECO:0000256" key="1">
    <source>
        <dbReference type="ARBA" id="ARBA00022443"/>
    </source>
</evidence>
<dbReference type="InterPro" id="IPR001452">
    <property type="entry name" value="SH3_domain"/>
</dbReference>
<keyword evidence="1 4" id="KW-0728">SH3 domain</keyword>
<keyword evidence="7" id="KW-1185">Reference proteome</keyword>
<dbReference type="AlphaFoldDB" id="A0A8S3Z1I4"/>
<evidence type="ECO:0000256" key="3">
    <source>
        <dbReference type="ARBA" id="ARBA00022737"/>
    </source>
</evidence>
<dbReference type="InterPro" id="IPR043197">
    <property type="entry name" value="Plakin"/>
</dbReference>
<dbReference type="Gene3D" id="2.30.30.40">
    <property type="entry name" value="SH3 Domains"/>
    <property type="match status" value="1"/>
</dbReference>